<organism evidence="1 2">
    <name type="scientific">Helicobacter baculiformis</name>
    <dbReference type="NCBI Taxonomy" id="427351"/>
    <lineage>
        <taxon>Bacteria</taxon>
        <taxon>Pseudomonadati</taxon>
        <taxon>Campylobacterota</taxon>
        <taxon>Epsilonproteobacteria</taxon>
        <taxon>Campylobacterales</taxon>
        <taxon>Helicobacteraceae</taxon>
        <taxon>Helicobacter</taxon>
    </lineage>
</organism>
<reference evidence="2" key="1">
    <citation type="journal article" date="2019" name="Int. J. Syst. Evol. Microbiol.">
        <title>The Global Catalogue of Microorganisms (GCM) 10K type strain sequencing project: providing services to taxonomists for standard genome sequencing and annotation.</title>
        <authorList>
            <consortium name="The Broad Institute Genomics Platform"/>
            <consortium name="The Broad Institute Genome Sequencing Center for Infectious Disease"/>
            <person name="Wu L."/>
            <person name="Ma J."/>
        </authorList>
    </citation>
    <scope>NUCLEOTIDE SEQUENCE [LARGE SCALE GENOMIC DNA]</scope>
    <source>
        <strain evidence="2">CCUG 53816</strain>
    </source>
</reference>
<protein>
    <submittedName>
        <fullName evidence="1">Outer membrane beta-barrel protein</fullName>
    </submittedName>
</protein>
<dbReference type="Proteomes" id="UP001595783">
    <property type="component" value="Unassembled WGS sequence"/>
</dbReference>
<dbReference type="InterPro" id="IPR002718">
    <property type="entry name" value="OMP_Helicobacter"/>
</dbReference>
<sequence>MTRAAWWASPLKFRFFKLLASLVVLICAPLRAEDSGIFLGGGFQYAPFTPQYTFPLKKEHLYGGNVEMGWMSFLCQKKAKDKPYCAKSSPFGMRFYALFSRQFGNHNTLQNYFAGGAFDLLFNFLDNTTWTFGGFLGGAGGGSVWKLPHYSYANFQFMINVGLRFTYAYTRTLNGGYKWNKHIKWQKIINGLEVGVRIPTIRSYETYRDLVVFVNYTWGTCWGTLRNCHQKDTALLKISK</sequence>
<evidence type="ECO:0000313" key="2">
    <source>
        <dbReference type="Proteomes" id="UP001595783"/>
    </source>
</evidence>
<name>A0ABV7ZJ96_9HELI</name>
<gene>
    <name evidence="1" type="ORF">ACFOPX_07135</name>
</gene>
<evidence type="ECO:0000313" key="1">
    <source>
        <dbReference type="EMBL" id="MFC3848285.1"/>
    </source>
</evidence>
<dbReference type="Pfam" id="PF01856">
    <property type="entry name" value="HP_OMP"/>
    <property type="match status" value="1"/>
</dbReference>
<keyword evidence="2" id="KW-1185">Reference proteome</keyword>
<accession>A0ABV7ZJ96</accession>
<comment type="caution">
    <text evidence="1">The sequence shown here is derived from an EMBL/GenBank/DDBJ whole genome shotgun (WGS) entry which is preliminary data.</text>
</comment>
<dbReference type="EMBL" id="JBHRZO010000048">
    <property type="protein sequence ID" value="MFC3848285.1"/>
    <property type="molecule type" value="Genomic_DNA"/>
</dbReference>
<proteinExistence type="predicted"/>
<dbReference type="RefSeq" id="WP_104751818.1">
    <property type="nucleotide sequence ID" value="NZ_FZMF01000008.1"/>
</dbReference>